<sequence length="854" mass="96790">MKKALFFGGAFNPLTLAHIHLVDEVRKSLGYEYVIFVPSKSKYILHTEGKSFSYTEKERFDMLKATAKHYPWMIVSDIEIKEKEQSRTYFTLRKLKEEGYDLKLLMGSDWLEGLESKWLYIDEILKEFGIIVMKRNHDDIASIINQSDYLKKRKEQFLFIDTPELYQNISSSKIRALLEENKLAEVKPFVPQEILPWLERKRVKMKNTYLEVGCLIPSLKIGDPKYNASSIIEMIKKNQDLSLLVFPELCLTGYTCQDLFFQEALLDEAEKELSRIAEATLGLNNTVVVGLPIRFKNKLYNVAAYLSNGRILGIVPKIHMPTYGEFYESRWFASGKDIFSETLETSSFICPFGCNLLFVDHETNAIIGTEICEDMWVVNKPSRDAILAGANIIINPSASNEIIGKKEYRRKMVTLASGEGYCTYLYASSNMNESSQDLVFSGHCMIANNGRLLNEMIFPEENSVIKAIVDLEENSYNRLHQSTFVNEGNENYDYIETHCKPMGGKRDITPEEVTSLLKDKNYSISRMPFVPEDDLARKERCQDILTIQAHGLATRIKNTGIKKLVIGISGGLDSTLALLVCHEASKMVKGVEIIGYTMPNEGNTSSLTYTNSINLMKSLGIEPKVAPIGEGVKLHLKQIGHPETYQGEGDTAYENAQARMRTYILMDVANYIGGLVVGTGDLSELALGWCTYNGDHMSMYGVNTSIPKTLVQYIVRTYALTMANEELKKTLLSILDTPISPELTPSMNGKIAQKTEEKIGKYDLNDFFMFYLLRYGFRPSKIYALASLAYPEVDKESLKNSMLRFYSRFFSQQFKRSCLPDGPKVGSLTLSPRGDYRMPSDATASLYLEEIKSL</sequence>
<accession>A0A7M1XKE5</accession>
<dbReference type="GO" id="GO:0009435">
    <property type="term" value="P:NAD+ biosynthetic process"/>
    <property type="evidence" value="ECO:0007669"/>
    <property type="project" value="UniProtKB-UniRule"/>
</dbReference>
<comment type="function">
    <text evidence="1">Catalyzes the reversible adenylation of nicotinate mononucleotide (NaMN) to nicotinic acid adenine dinucleotide (NaAD).</text>
</comment>
<dbReference type="CDD" id="cd02165">
    <property type="entry name" value="NMNAT"/>
    <property type="match status" value="1"/>
</dbReference>
<keyword evidence="8" id="KW-0808">Transferase</keyword>
<evidence type="ECO:0000256" key="12">
    <source>
        <dbReference type="ARBA" id="ARBA00023027"/>
    </source>
</evidence>
<dbReference type="GO" id="GO:0003952">
    <property type="term" value="F:NAD+ synthase (glutamine-hydrolyzing) activity"/>
    <property type="evidence" value="ECO:0007669"/>
    <property type="project" value="UniProtKB-EC"/>
</dbReference>
<dbReference type="PROSITE" id="PS50263">
    <property type="entry name" value="CN_HYDROLASE"/>
    <property type="match status" value="1"/>
</dbReference>
<evidence type="ECO:0000256" key="5">
    <source>
        <dbReference type="ARBA" id="ARBA00009014"/>
    </source>
</evidence>
<evidence type="ECO:0000256" key="10">
    <source>
        <dbReference type="ARBA" id="ARBA00022741"/>
    </source>
</evidence>
<dbReference type="Gene3D" id="1.10.10.1140">
    <property type="entry name" value="Glutamine-dependent NAD+ synthetase, C-terminal domain"/>
    <property type="match status" value="1"/>
</dbReference>
<gene>
    <name evidence="14" type="primary">nadE</name>
    <name evidence="17" type="ORF">DYE49_02985</name>
</gene>
<comment type="catalytic activity">
    <reaction evidence="13">
        <text>nicotinate beta-D-ribonucleotide + ATP + H(+) = deamido-NAD(+) + diphosphate</text>
        <dbReference type="Rhea" id="RHEA:22860"/>
        <dbReference type="ChEBI" id="CHEBI:15378"/>
        <dbReference type="ChEBI" id="CHEBI:30616"/>
        <dbReference type="ChEBI" id="CHEBI:33019"/>
        <dbReference type="ChEBI" id="CHEBI:57502"/>
        <dbReference type="ChEBI" id="CHEBI:58437"/>
        <dbReference type="EC" id="2.7.7.18"/>
    </reaction>
</comment>
<keyword evidence="10 14" id="KW-0547">Nucleotide-binding</keyword>
<evidence type="ECO:0000256" key="1">
    <source>
        <dbReference type="ARBA" id="ARBA00002324"/>
    </source>
</evidence>
<dbReference type="InterPro" id="IPR005248">
    <property type="entry name" value="NadD/NMNAT"/>
</dbReference>
<evidence type="ECO:0000313" key="17">
    <source>
        <dbReference type="EMBL" id="QOS39475.1"/>
    </source>
</evidence>
<dbReference type="InterPro" id="IPR003694">
    <property type="entry name" value="NAD_synthase"/>
</dbReference>
<dbReference type="NCBIfam" id="TIGR00482">
    <property type="entry name" value="nicotinate (nicotinamide) nucleotide adenylyltransferase"/>
    <property type="match status" value="1"/>
</dbReference>
<feature type="binding site" evidence="14">
    <location>
        <begin position="689"/>
        <end position="692"/>
    </location>
    <ligand>
        <name>deamido-NAD(+)</name>
        <dbReference type="ChEBI" id="CHEBI:58437"/>
        <note>ligand shared between two neighboring subunits</note>
    </ligand>
</feature>
<comment type="pathway">
    <text evidence="3 14">Cofactor biosynthesis; NAD(+) biosynthesis; NAD(+) from deamido-NAD(+) (L-Gln route): step 1/1.</text>
</comment>
<feature type="domain" description="CN hydrolase" evidence="16">
    <location>
        <begin position="210"/>
        <end position="471"/>
    </location>
</feature>
<keyword evidence="12 14" id="KW-0520">NAD</keyword>
<comment type="similarity">
    <text evidence="5">Belongs to the NadD family.</text>
</comment>
<dbReference type="Pfam" id="PF02540">
    <property type="entry name" value="NAD_synthase"/>
    <property type="match status" value="1"/>
</dbReference>
<dbReference type="EMBL" id="CP031517">
    <property type="protein sequence ID" value="QOS39475.1"/>
    <property type="molecule type" value="Genomic_DNA"/>
</dbReference>
<dbReference type="AlphaFoldDB" id="A0A7M1XKE5"/>
<dbReference type="InterPro" id="IPR022310">
    <property type="entry name" value="NAD/GMP_synthase"/>
</dbReference>
<feature type="binding site" evidence="14">
    <location>
        <position position="323"/>
    </location>
    <ligand>
        <name>L-glutamine</name>
        <dbReference type="ChEBI" id="CHEBI:58359"/>
    </ligand>
</feature>
<comment type="function">
    <text evidence="14">Catalyzes the ATP-dependent amidation of deamido-NAD to form NAD. Uses L-glutamine as a nitrogen source.</text>
</comment>
<reference evidence="17 18" key="1">
    <citation type="submission" date="2018-08" db="EMBL/GenBank/DDBJ databases">
        <title>The first complete genome of Treponema rectale (CHPAT), a commensal spirochete of the bovine rectum.</title>
        <authorList>
            <person name="Staton G.J."/>
            <person name="Clegg S.R."/>
            <person name="Carter S.D."/>
            <person name="Radford A.D."/>
            <person name="Darby A."/>
            <person name="Hall N."/>
            <person name="Birtles R.J."/>
            <person name="Evans N.J."/>
        </authorList>
    </citation>
    <scope>NUCLEOTIDE SEQUENCE [LARGE SCALE GENOMIC DNA]</scope>
    <source>
        <strain evidence="17 18">CHPA</strain>
    </source>
</reference>
<evidence type="ECO:0000256" key="2">
    <source>
        <dbReference type="ARBA" id="ARBA00005019"/>
    </source>
</evidence>
<evidence type="ECO:0000256" key="6">
    <source>
        <dbReference type="ARBA" id="ARBA00022598"/>
    </source>
</evidence>
<evidence type="ECO:0000256" key="9">
    <source>
        <dbReference type="ARBA" id="ARBA00022695"/>
    </source>
</evidence>
<comment type="pathway">
    <text evidence="2">Cofactor biosynthesis; NAD(+) biosynthesis; deamido-NAD(+) from nicotinate D-ribonucleotide: step 1/1.</text>
</comment>
<dbReference type="NCBIfam" id="TIGR00552">
    <property type="entry name" value="nadE"/>
    <property type="match status" value="1"/>
</dbReference>
<dbReference type="InterPro" id="IPR041856">
    <property type="entry name" value="NAD+_synth_C"/>
</dbReference>
<dbReference type="UniPathway" id="UPA00253">
    <property type="reaction ID" value="UER00332"/>
</dbReference>
<dbReference type="Gene3D" id="3.40.50.620">
    <property type="entry name" value="HUPs"/>
    <property type="match status" value="2"/>
</dbReference>
<feature type="active site" description="Nucleophile; for glutaminase activity" evidence="14">
    <location>
        <position position="372"/>
    </location>
</feature>
<feature type="binding site" evidence="14">
    <location>
        <position position="399"/>
    </location>
    <ligand>
        <name>L-glutamine</name>
        <dbReference type="ChEBI" id="CHEBI:58359"/>
    </ligand>
</feature>
<dbReference type="InterPro" id="IPR003010">
    <property type="entry name" value="C-N_Hydrolase"/>
</dbReference>
<dbReference type="PANTHER" id="PTHR23090:SF9">
    <property type="entry name" value="GLUTAMINE-DEPENDENT NAD(+) SYNTHETASE"/>
    <property type="match status" value="1"/>
</dbReference>
<dbReference type="NCBIfam" id="NF002730">
    <property type="entry name" value="PRK02628.1"/>
    <property type="match status" value="1"/>
</dbReference>
<feature type="active site" description="Proton acceptor; for glutaminase activity" evidence="14">
    <location>
        <position position="248"/>
    </location>
</feature>
<dbReference type="Pfam" id="PF00795">
    <property type="entry name" value="CN_hydrolase"/>
    <property type="match status" value="1"/>
</dbReference>
<dbReference type="InterPro" id="IPR014445">
    <property type="entry name" value="Gln-dep_NAD_synthase"/>
</dbReference>
<dbReference type="InterPro" id="IPR036526">
    <property type="entry name" value="C-N_Hydrolase_sf"/>
</dbReference>
<feature type="active site" description="For glutaminase activity" evidence="14">
    <location>
        <position position="317"/>
    </location>
</feature>
<dbReference type="InterPro" id="IPR004821">
    <property type="entry name" value="Cyt_trans-like"/>
</dbReference>
<feature type="binding site" evidence="14">
    <location>
        <position position="679"/>
    </location>
    <ligand>
        <name>ATP</name>
        <dbReference type="ChEBI" id="CHEBI:30616"/>
    </ligand>
</feature>
<dbReference type="InterPro" id="IPR014729">
    <property type="entry name" value="Rossmann-like_a/b/a_fold"/>
</dbReference>
<feature type="binding site" evidence="14">
    <location>
        <position position="655"/>
    </location>
    <ligand>
        <name>deamido-NAD(+)</name>
        <dbReference type="ChEBI" id="CHEBI:58437"/>
        <note>ligand shared between two neighboring subunits</note>
    </ligand>
</feature>
<feature type="binding site" evidence="14">
    <location>
        <position position="405"/>
    </location>
    <ligand>
        <name>L-glutamine</name>
        <dbReference type="ChEBI" id="CHEBI:58359"/>
    </ligand>
</feature>
<dbReference type="CDD" id="cd07570">
    <property type="entry name" value="GAT_Gln-NAD-synth"/>
    <property type="match status" value="1"/>
</dbReference>
<evidence type="ECO:0000313" key="18">
    <source>
        <dbReference type="Proteomes" id="UP000593591"/>
    </source>
</evidence>
<evidence type="ECO:0000256" key="8">
    <source>
        <dbReference type="ARBA" id="ARBA00022679"/>
    </source>
</evidence>
<comment type="similarity">
    <text evidence="4 14">In the C-terminal section; belongs to the NAD synthetase family.</text>
</comment>
<keyword evidence="7" id="KW-0662">Pyridine nucleotide biosynthesis</keyword>
<dbReference type="EC" id="6.3.5.1" evidence="14"/>
<dbReference type="GO" id="GO:0008795">
    <property type="term" value="F:NAD+ synthase activity"/>
    <property type="evidence" value="ECO:0007669"/>
    <property type="project" value="UniProtKB-UniRule"/>
</dbReference>
<dbReference type="SUPFAM" id="SSF56317">
    <property type="entry name" value="Carbon-nitrogen hydrolase"/>
    <property type="match status" value="1"/>
</dbReference>
<keyword evidence="9" id="KW-0548">Nucleotidyltransferase</keyword>
<organism evidence="17 18">
    <name type="scientific">Treponema rectale</name>
    <dbReference type="NCBI Taxonomy" id="744512"/>
    <lineage>
        <taxon>Bacteria</taxon>
        <taxon>Pseudomonadati</taxon>
        <taxon>Spirochaetota</taxon>
        <taxon>Spirochaetia</taxon>
        <taxon>Spirochaetales</taxon>
        <taxon>Treponemataceae</taxon>
        <taxon>Treponema</taxon>
    </lineage>
</organism>
<comment type="catalytic activity">
    <reaction evidence="14">
        <text>deamido-NAD(+) + L-glutamine + ATP + H2O = L-glutamate + AMP + diphosphate + NAD(+) + H(+)</text>
        <dbReference type="Rhea" id="RHEA:24384"/>
        <dbReference type="ChEBI" id="CHEBI:15377"/>
        <dbReference type="ChEBI" id="CHEBI:15378"/>
        <dbReference type="ChEBI" id="CHEBI:29985"/>
        <dbReference type="ChEBI" id="CHEBI:30616"/>
        <dbReference type="ChEBI" id="CHEBI:33019"/>
        <dbReference type="ChEBI" id="CHEBI:57540"/>
        <dbReference type="ChEBI" id="CHEBI:58359"/>
        <dbReference type="ChEBI" id="CHEBI:58437"/>
        <dbReference type="ChEBI" id="CHEBI:456215"/>
        <dbReference type="EC" id="6.3.5.1"/>
    </reaction>
</comment>
<dbReference type="GO" id="GO:0004515">
    <property type="term" value="F:nicotinate-nucleotide adenylyltransferase activity"/>
    <property type="evidence" value="ECO:0007669"/>
    <property type="project" value="UniProtKB-EC"/>
</dbReference>
<feature type="binding site" evidence="14">
    <location>
        <begin position="567"/>
        <end position="574"/>
    </location>
    <ligand>
        <name>ATP</name>
        <dbReference type="ChEBI" id="CHEBI:30616"/>
    </ligand>
</feature>
<feature type="binding site" evidence="14">
    <location>
        <position position="815"/>
    </location>
    <ligand>
        <name>deamido-NAD(+)</name>
        <dbReference type="ChEBI" id="CHEBI:58437"/>
        <note>ligand shared between two neighboring subunits</note>
    </ligand>
</feature>
<dbReference type="PANTHER" id="PTHR23090">
    <property type="entry name" value="NH 3 /GLUTAMINE-DEPENDENT NAD + SYNTHETASE"/>
    <property type="match status" value="1"/>
</dbReference>
<keyword evidence="11 14" id="KW-0067">ATP-binding</keyword>
<dbReference type="Gene3D" id="3.60.110.10">
    <property type="entry name" value="Carbon-nitrogen hydrolase"/>
    <property type="match status" value="1"/>
</dbReference>
<feature type="binding site" evidence="14">
    <location>
        <position position="684"/>
    </location>
    <ligand>
        <name>deamido-NAD(+)</name>
        <dbReference type="ChEBI" id="CHEBI:58437"/>
        <note>ligand shared between two neighboring subunits</note>
    </ligand>
</feature>
<comment type="similarity">
    <text evidence="15">Belongs to the NAD synthetase family.</text>
</comment>
<dbReference type="GO" id="GO:0005737">
    <property type="term" value="C:cytoplasm"/>
    <property type="evidence" value="ECO:0007669"/>
    <property type="project" value="InterPro"/>
</dbReference>
<evidence type="ECO:0000256" key="4">
    <source>
        <dbReference type="ARBA" id="ARBA00007145"/>
    </source>
</evidence>
<evidence type="ECO:0000256" key="3">
    <source>
        <dbReference type="ARBA" id="ARBA00005188"/>
    </source>
</evidence>
<dbReference type="GO" id="GO:0004359">
    <property type="term" value="F:glutaminase activity"/>
    <property type="evidence" value="ECO:0007669"/>
    <property type="project" value="InterPro"/>
</dbReference>
<evidence type="ECO:0000256" key="13">
    <source>
        <dbReference type="ARBA" id="ARBA00048721"/>
    </source>
</evidence>
<dbReference type="CDD" id="cd00553">
    <property type="entry name" value="NAD_synthase"/>
    <property type="match status" value="1"/>
</dbReference>
<dbReference type="HAMAP" id="MF_02090">
    <property type="entry name" value="NadE_glutamine_dep"/>
    <property type="match status" value="1"/>
</dbReference>
<dbReference type="Proteomes" id="UP000593591">
    <property type="component" value="Chromosome"/>
</dbReference>
<protein>
    <recommendedName>
        <fullName evidence="14">Glutamine-dependent NAD(+) synthetase</fullName>
        <ecNumber evidence="14">6.3.5.1</ecNumber>
    </recommendedName>
    <alternativeName>
        <fullName evidence="14">NAD(+) synthase [glutamine-hydrolyzing]</fullName>
    </alternativeName>
</protein>
<keyword evidence="6 14" id="KW-0436">Ligase</keyword>
<evidence type="ECO:0000256" key="7">
    <source>
        <dbReference type="ARBA" id="ARBA00022642"/>
    </source>
</evidence>
<dbReference type="SUPFAM" id="SSF52374">
    <property type="entry name" value="Nucleotidylyl transferase"/>
    <property type="match status" value="1"/>
</dbReference>
<evidence type="ECO:0000256" key="11">
    <source>
        <dbReference type="ARBA" id="ARBA00022840"/>
    </source>
</evidence>
<dbReference type="SUPFAM" id="SSF52402">
    <property type="entry name" value="Adenine nucleotide alpha hydrolases-like"/>
    <property type="match status" value="1"/>
</dbReference>
<evidence type="ECO:0000256" key="15">
    <source>
        <dbReference type="RuleBase" id="RU003811"/>
    </source>
</evidence>
<name>A0A7M1XKE5_9SPIR</name>
<evidence type="ECO:0000259" key="16">
    <source>
        <dbReference type="PROSITE" id="PS50263"/>
    </source>
</evidence>
<dbReference type="GO" id="GO:0005524">
    <property type="term" value="F:ATP binding"/>
    <property type="evidence" value="ECO:0007669"/>
    <property type="project" value="UniProtKB-UniRule"/>
</dbReference>
<dbReference type="Pfam" id="PF01467">
    <property type="entry name" value="CTP_transf_like"/>
    <property type="match status" value="1"/>
</dbReference>
<proteinExistence type="inferred from homology"/>
<evidence type="ECO:0000256" key="14">
    <source>
        <dbReference type="HAMAP-Rule" id="MF_02090"/>
    </source>
</evidence>
<dbReference type="KEGG" id="trc:DYE49_02985"/>